<keyword evidence="3" id="KW-0238">DNA-binding</keyword>
<evidence type="ECO:0000259" key="5">
    <source>
        <dbReference type="Pfam" id="PF17764"/>
    </source>
</evidence>
<dbReference type="Gene3D" id="3.40.50.300">
    <property type="entry name" value="P-loop containing nucleotide triphosphate hydrolases"/>
    <property type="match status" value="1"/>
</dbReference>
<protein>
    <recommendedName>
        <fullName evidence="5">Primosomal protein N' 3' DNA-binding domain-containing protein</fullName>
    </recommendedName>
</protein>
<keyword evidence="7" id="KW-1185">Reference proteome</keyword>
<gene>
    <name evidence="6" type="ORF">KIM372_06410</name>
</gene>
<sequence>MSQPQAEQLALDGLAPRRRRPSRKREPQQAQSQPIARVVLDVQAPHLGQTFDYLVASKDSDTAQAGALVRVRFGGQRVNGIIWERAQSSDLPSSSLKYIERVLVPQELISASMRRDISAIAQAYGGTRANILRLALPPRVARVDREQAAVQAVPAASNPAWQRAGQAIAEQMEAELQQDYQHIESLSQAFSSDAFTSVCIDALPGLEERERLLAWSVVQSLLNARSAVVVLPDARHMASLARALTALGLRPFAPDPDPDHEGGWAGDFVLLGSSLPPAERYRSYRALASGQVSCVLGLRAAMYAPVEGPALFAILDDAAYQNADGMTPYANARGVLRLRAKLHQGIFVSLGHARSARSQWECSPDAQEVSSGVTGPAQSVVPAAPALSDRLPWVRWFNRQELARLADPAIGARVPHVAVSVLNQALQSGPVLLLIPQDGVEQTLSCAHCHRQARCPKCTGPLRLGAPGHAPRCAWCGSAAVGWACPSCSCEQMRLVRVGAAGTAQELRLLFRGVPITISTPSSPGALWSRSMPAHAWSLLPLVRSRA</sequence>
<dbReference type="PANTHER" id="PTHR30580">
    <property type="entry name" value="PRIMOSOMAL PROTEIN N"/>
    <property type="match status" value="1"/>
</dbReference>
<dbReference type="Proteomes" id="UP001321766">
    <property type="component" value="Chromosome"/>
</dbReference>
<feature type="domain" description="Primosomal protein N' 3' DNA-binding" evidence="5">
    <location>
        <begin position="37"/>
        <end position="137"/>
    </location>
</feature>
<accession>A0ABN6SB93</accession>
<dbReference type="InterPro" id="IPR027417">
    <property type="entry name" value="P-loop_NTPase"/>
</dbReference>
<dbReference type="InterPro" id="IPR041222">
    <property type="entry name" value="PriA_3primeBD"/>
</dbReference>
<dbReference type="PANTHER" id="PTHR30580:SF0">
    <property type="entry name" value="PRIMOSOMAL PROTEIN N"/>
    <property type="match status" value="1"/>
</dbReference>
<name>A0ABN6SB93_9BIFI</name>
<evidence type="ECO:0000313" key="7">
    <source>
        <dbReference type="Proteomes" id="UP001321766"/>
    </source>
</evidence>
<evidence type="ECO:0000313" key="6">
    <source>
        <dbReference type="EMBL" id="BDR52734.1"/>
    </source>
</evidence>
<dbReference type="Gene3D" id="3.40.1440.60">
    <property type="entry name" value="PriA, 3(prime) DNA-binding domain"/>
    <property type="match status" value="1"/>
</dbReference>
<dbReference type="EMBL" id="AP026798">
    <property type="protein sequence ID" value="BDR52734.1"/>
    <property type="molecule type" value="Genomic_DNA"/>
</dbReference>
<proteinExistence type="predicted"/>
<reference evidence="6 7" key="1">
    <citation type="journal article" date="2023" name="Microbiol. Spectr.">
        <title>Symbiosis of Carpenter Bees with Uncharacterized Lactic Acid Bacteria Showing NAD Auxotrophy.</title>
        <authorList>
            <person name="Kawasaki S."/>
            <person name="Ozawa K."/>
            <person name="Mori T."/>
            <person name="Yamamoto A."/>
            <person name="Ito M."/>
            <person name="Ohkuma M."/>
            <person name="Sakamoto M."/>
            <person name="Matsutani M."/>
        </authorList>
    </citation>
    <scope>NUCLEOTIDE SEQUENCE [LARGE SCALE GENOMIC DNA]</scope>
    <source>
        <strain evidence="6 7">Kim37-2</strain>
    </source>
</reference>
<keyword evidence="1" id="KW-0547">Nucleotide-binding</keyword>
<evidence type="ECO:0000256" key="1">
    <source>
        <dbReference type="ARBA" id="ARBA00022741"/>
    </source>
</evidence>
<evidence type="ECO:0000256" key="3">
    <source>
        <dbReference type="ARBA" id="ARBA00023125"/>
    </source>
</evidence>
<evidence type="ECO:0000256" key="2">
    <source>
        <dbReference type="ARBA" id="ARBA00022840"/>
    </source>
</evidence>
<keyword evidence="2" id="KW-0067">ATP-binding</keyword>
<feature type="region of interest" description="Disordered" evidence="4">
    <location>
        <begin position="1"/>
        <end position="34"/>
    </location>
</feature>
<dbReference type="InterPro" id="IPR042115">
    <property type="entry name" value="PriA_3primeBD_sf"/>
</dbReference>
<organism evidence="6 7">
    <name type="scientific">Bombiscardovia nodaiensis</name>
    <dbReference type="NCBI Taxonomy" id="2932181"/>
    <lineage>
        <taxon>Bacteria</taxon>
        <taxon>Bacillati</taxon>
        <taxon>Actinomycetota</taxon>
        <taxon>Actinomycetes</taxon>
        <taxon>Bifidobacteriales</taxon>
        <taxon>Bifidobacteriaceae</taxon>
        <taxon>Bombiscardovia</taxon>
    </lineage>
</organism>
<dbReference type="Pfam" id="PF17764">
    <property type="entry name" value="PriA_3primeBD"/>
    <property type="match status" value="1"/>
</dbReference>
<evidence type="ECO:0000256" key="4">
    <source>
        <dbReference type="SAM" id="MobiDB-lite"/>
    </source>
</evidence>